<protein>
    <submittedName>
        <fullName evidence="2">Uncharacterized protein</fullName>
    </submittedName>
</protein>
<reference evidence="2 3" key="1">
    <citation type="submission" date="2023-10" db="EMBL/GenBank/DDBJ databases">
        <title>Draft genome sequence of Xylaria bambusicola isolate GMP-LS, the root and basal stem rot pathogen of sugarcane in Indonesia.</title>
        <authorList>
            <person name="Selvaraj P."/>
            <person name="Muralishankar V."/>
            <person name="Muruganantham S."/>
            <person name="Sp S."/>
            <person name="Haryani S."/>
            <person name="Lau K.J.X."/>
            <person name="Naqvi N.I."/>
        </authorList>
    </citation>
    <scope>NUCLEOTIDE SEQUENCE [LARGE SCALE GENOMIC DNA]</scope>
    <source>
        <strain evidence="2">GMP-LS</strain>
    </source>
</reference>
<sequence length="616" mass="70082">MSRKNMPQSILLRLGHRRISLLFIGLGAFALFTLFALPNSIPDGPSLSQSLADHKFALPKYTDKLNPFRPASHKPPEQKNSNYGGSSWYSNWNWRSPFSSATTMDESRSLLPPLKDRTPIYCYYDTTVERDVETAEAESALLLTWRRAWWAQGFKPIILSASEAMNNPLYREMQGAEMNPILKKDVMRWLAWENMGGGLLIDYKLLPMGPRQENLLSFLRRGEFPELTRWEDLGSGLFAGPQPKIAKVMTEALQNRQQKSAKDLISAVSSDNFRVDPSHEALAYYDRKTVERIYPKIAEGNTVNRAQSLRSLNTLINYHLHNTWQDLFSKGIAVLKPMPTHTTILIQPAVDLAQRLATCHDSPIPASCPPNLPKCTPCVSSYPMKISTPARYRNKTEIYTIGTVPHPYTLRVLEAFRSDIDVAYLRRETERDYWLYRVFQELLGTGISASARVVTFKDIIATEFATSHSLWLTDDEDIPLQDADWWFGFAVPKNVTDDGKSETPVPGPERRPKPIHDPADGPIPKDDELAREPELLTKARKVGKSKLEGDVLIREAAEAWNLADTEAWRFARAFLARSRVERQEWEKEESKFAGGAGRDTNDDRKNGRTRWKDVET</sequence>
<evidence type="ECO:0000313" key="3">
    <source>
        <dbReference type="Proteomes" id="UP001305414"/>
    </source>
</evidence>
<organism evidence="2 3">
    <name type="scientific">Xylaria bambusicola</name>
    <dbReference type="NCBI Taxonomy" id="326684"/>
    <lineage>
        <taxon>Eukaryota</taxon>
        <taxon>Fungi</taxon>
        <taxon>Dikarya</taxon>
        <taxon>Ascomycota</taxon>
        <taxon>Pezizomycotina</taxon>
        <taxon>Sordariomycetes</taxon>
        <taxon>Xylariomycetidae</taxon>
        <taxon>Xylariales</taxon>
        <taxon>Xylariaceae</taxon>
        <taxon>Xylaria</taxon>
    </lineage>
</organism>
<gene>
    <name evidence="2" type="ORF">RRF57_006955</name>
</gene>
<dbReference type="Proteomes" id="UP001305414">
    <property type="component" value="Unassembled WGS sequence"/>
</dbReference>
<feature type="region of interest" description="Disordered" evidence="1">
    <location>
        <begin position="581"/>
        <end position="616"/>
    </location>
</feature>
<dbReference type="AlphaFoldDB" id="A0AAN7UT10"/>
<dbReference type="PANTHER" id="PTHR42055:SF1">
    <property type="entry name" value="YALI0E03476P"/>
    <property type="match status" value="1"/>
</dbReference>
<proteinExistence type="predicted"/>
<accession>A0AAN7UT10</accession>
<feature type="region of interest" description="Disordered" evidence="1">
    <location>
        <begin position="497"/>
        <end position="529"/>
    </location>
</feature>
<feature type="compositionally biased region" description="Basic and acidic residues" evidence="1">
    <location>
        <begin position="599"/>
        <end position="616"/>
    </location>
</feature>
<feature type="compositionally biased region" description="Basic and acidic residues" evidence="1">
    <location>
        <begin position="508"/>
        <end position="529"/>
    </location>
</feature>
<evidence type="ECO:0000313" key="2">
    <source>
        <dbReference type="EMBL" id="KAK5631241.1"/>
    </source>
</evidence>
<keyword evidence="3" id="KW-1185">Reference proteome</keyword>
<dbReference type="EMBL" id="JAWHQM010000019">
    <property type="protein sequence ID" value="KAK5631241.1"/>
    <property type="molecule type" value="Genomic_DNA"/>
</dbReference>
<comment type="caution">
    <text evidence="2">The sequence shown here is derived from an EMBL/GenBank/DDBJ whole genome shotgun (WGS) entry which is preliminary data.</text>
</comment>
<feature type="compositionally biased region" description="Basic and acidic residues" evidence="1">
    <location>
        <begin position="581"/>
        <end position="591"/>
    </location>
</feature>
<evidence type="ECO:0000256" key="1">
    <source>
        <dbReference type="SAM" id="MobiDB-lite"/>
    </source>
</evidence>
<dbReference type="PANTHER" id="PTHR42055">
    <property type="entry name" value="YALI0E03476P"/>
    <property type="match status" value="1"/>
</dbReference>
<name>A0AAN7UT10_9PEZI</name>